<feature type="transmembrane region" description="Helical" evidence="6">
    <location>
        <begin position="67"/>
        <end position="85"/>
    </location>
</feature>
<feature type="domain" description="4Fe-4S ferredoxin-type" evidence="7">
    <location>
        <begin position="239"/>
        <end position="271"/>
    </location>
</feature>
<keyword evidence="3" id="KW-0560">Oxidoreductase</keyword>
<keyword evidence="4" id="KW-0408">Iron</keyword>
<name>A0ABZ3D1B1_9PROT</name>
<evidence type="ECO:0000313" key="8">
    <source>
        <dbReference type="EMBL" id="XAE41306.1"/>
    </source>
</evidence>
<keyword evidence="1" id="KW-0004">4Fe-4S</keyword>
<feature type="transmembrane region" description="Helical" evidence="6">
    <location>
        <begin position="155"/>
        <end position="183"/>
    </location>
</feature>
<dbReference type="InterPro" id="IPR017896">
    <property type="entry name" value="4Fe4S_Fe-S-bd"/>
</dbReference>
<evidence type="ECO:0000256" key="2">
    <source>
        <dbReference type="ARBA" id="ARBA00022723"/>
    </source>
</evidence>
<proteinExistence type="predicted"/>
<keyword evidence="9" id="KW-1185">Reference proteome</keyword>
<protein>
    <submittedName>
        <fullName evidence="8">DUF3483 domain-containing protein</fullName>
    </submittedName>
</protein>
<evidence type="ECO:0000256" key="3">
    <source>
        <dbReference type="ARBA" id="ARBA00023002"/>
    </source>
</evidence>
<keyword evidence="5" id="KW-0411">Iron-sulfur</keyword>
<dbReference type="Pfam" id="PF02754">
    <property type="entry name" value="CCG"/>
    <property type="match status" value="2"/>
</dbReference>
<dbReference type="PANTHER" id="PTHR43255:SF1">
    <property type="entry name" value="IRON-SULFUR-BINDING OXIDOREDUCTASE FADF-RELATED"/>
    <property type="match status" value="1"/>
</dbReference>
<feature type="transmembrane region" description="Helical" evidence="6">
    <location>
        <begin position="128"/>
        <end position="149"/>
    </location>
</feature>
<dbReference type="PROSITE" id="PS00198">
    <property type="entry name" value="4FE4S_FER_1"/>
    <property type="match status" value="2"/>
</dbReference>
<dbReference type="RefSeq" id="WP_342627265.1">
    <property type="nucleotide sequence ID" value="NZ_CP152276.1"/>
</dbReference>
<dbReference type="Pfam" id="PF13187">
    <property type="entry name" value="Fer4_9"/>
    <property type="match status" value="1"/>
</dbReference>
<dbReference type="Gene3D" id="1.10.1060.10">
    <property type="entry name" value="Alpha-helical ferredoxin"/>
    <property type="match status" value="1"/>
</dbReference>
<dbReference type="InterPro" id="IPR021872">
    <property type="entry name" value="Csal_0991-like_N"/>
</dbReference>
<dbReference type="InterPro" id="IPR009051">
    <property type="entry name" value="Helical_ferredxn"/>
</dbReference>
<dbReference type="PROSITE" id="PS51379">
    <property type="entry name" value="4FE4S_FER_2"/>
    <property type="match status" value="1"/>
</dbReference>
<dbReference type="Pfam" id="PF11982">
    <property type="entry name" value="DUF3483"/>
    <property type="match status" value="1"/>
</dbReference>
<evidence type="ECO:0000256" key="5">
    <source>
        <dbReference type="ARBA" id="ARBA00023014"/>
    </source>
</evidence>
<dbReference type="InterPro" id="IPR051460">
    <property type="entry name" value="HdrC_iron-sulfur_subunit"/>
</dbReference>
<dbReference type="InterPro" id="IPR017900">
    <property type="entry name" value="4Fe4S_Fe_S_CS"/>
</dbReference>
<evidence type="ECO:0000256" key="6">
    <source>
        <dbReference type="SAM" id="Phobius"/>
    </source>
</evidence>
<sequence>MRWLVLAEMGCAAGAVALVWMVLLARWLKGRPAGRSWLAGLASVPRRYLVDVHHVVARRPRHARMHALAAGGALGGALALLLGTLPGVWGVFRIVAIVLFALGAWGALIDRARRRPRTPSQLSGGPFLWLPAALLAWCAGNALVAACLANRAAPAAIAGGVAAALAVALAIALAGAVALLVAVGRGPMRHGLAGVAWLAGHTRPGRFARPGVPRPLDTALWPLDLVHERLGVLTPGDFTGPELASFDACVQCGRCEEACPAFAAGQRLNPKALIQGLSGAMRAKPAPYFGSPSPHAPAMPGGGGMGTEIVGTVLAPDTLWACTTCRACVEECPMLIEHVDAVIALRRGQTLMKGAVPAGAGQVLRASRDRAEPGGRALDARTDGIAALDVPVLPPGEETDILLWLGEGAYDLRYGRSLRALVTLMRKAGLRFATLGADEVDCGDVARRLGDEATFQALAREVIETLGTRRFTKIVTADPHAYHVLKNEYPALGATLGGTWTVEHHTTLLDALVQDGRLTLARRDGPAVAYHDPCYLGRYNGVIDAPRRLLDAACRTRVEVERHGMRAMCCGGGGGSPASDVDAATRIPDLRMEQMRQGGASVVAVACPGCTAMLEGVTGPRPEVKDVAELVLAAVVP</sequence>
<dbReference type="Proteomes" id="UP001449795">
    <property type="component" value="Chromosome"/>
</dbReference>
<evidence type="ECO:0000259" key="7">
    <source>
        <dbReference type="PROSITE" id="PS51379"/>
    </source>
</evidence>
<feature type="transmembrane region" description="Helical" evidence="6">
    <location>
        <begin position="6"/>
        <end position="28"/>
    </location>
</feature>
<dbReference type="SUPFAM" id="SSF46548">
    <property type="entry name" value="alpha-helical ferredoxin"/>
    <property type="match status" value="1"/>
</dbReference>
<reference evidence="8 9" key="1">
    <citation type="submission" date="2024-04" db="EMBL/GenBank/DDBJ databases">
        <title>Complete genome sequence of Nguyenibacter vanlangesis HBCM-1154, a strain capable of nitrogen fixation, IAA production, and phosphorus solubilization isolated from sugarcane soil.</title>
        <authorList>
            <person name="MY HANH P."/>
        </authorList>
    </citation>
    <scope>NUCLEOTIDE SEQUENCE [LARGE SCALE GENOMIC DNA]</scope>
    <source>
        <strain evidence="8 9">HBCM 1154</strain>
    </source>
</reference>
<dbReference type="EMBL" id="CP152276">
    <property type="protein sequence ID" value="XAE41306.1"/>
    <property type="molecule type" value="Genomic_DNA"/>
</dbReference>
<dbReference type="InterPro" id="IPR004017">
    <property type="entry name" value="Cys_rich_dom"/>
</dbReference>
<keyword evidence="6" id="KW-0812">Transmembrane</keyword>
<accession>A0ABZ3D1B1</accession>
<keyword evidence="2" id="KW-0479">Metal-binding</keyword>
<evidence type="ECO:0000313" key="9">
    <source>
        <dbReference type="Proteomes" id="UP001449795"/>
    </source>
</evidence>
<organism evidence="8 9">
    <name type="scientific">Nguyenibacter vanlangensis</name>
    <dbReference type="NCBI Taxonomy" id="1216886"/>
    <lineage>
        <taxon>Bacteria</taxon>
        <taxon>Pseudomonadati</taxon>
        <taxon>Pseudomonadota</taxon>
        <taxon>Alphaproteobacteria</taxon>
        <taxon>Acetobacterales</taxon>
        <taxon>Acetobacteraceae</taxon>
        <taxon>Nguyenibacter</taxon>
    </lineage>
</organism>
<keyword evidence="6" id="KW-1133">Transmembrane helix</keyword>
<gene>
    <name evidence="8" type="ORF">AAC691_13430</name>
</gene>
<dbReference type="PANTHER" id="PTHR43255">
    <property type="entry name" value="IRON-SULFUR-BINDING OXIDOREDUCTASE FADF-RELATED-RELATED"/>
    <property type="match status" value="1"/>
</dbReference>
<evidence type="ECO:0000256" key="4">
    <source>
        <dbReference type="ARBA" id="ARBA00023004"/>
    </source>
</evidence>
<keyword evidence="6" id="KW-0472">Membrane</keyword>
<evidence type="ECO:0000256" key="1">
    <source>
        <dbReference type="ARBA" id="ARBA00022485"/>
    </source>
</evidence>